<dbReference type="Proteomes" id="UP001217089">
    <property type="component" value="Unassembled WGS sequence"/>
</dbReference>
<dbReference type="InterPro" id="IPR046357">
    <property type="entry name" value="PPIase_dom_sf"/>
</dbReference>
<name>A0ABQ9ELR5_TEGGR</name>
<reference evidence="7 8" key="1">
    <citation type="submission" date="2022-12" db="EMBL/GenBank/DDBJ databases">
        <title>Chromosome-level genome of Tegillarca granosa.</title>
        <authorList>
            <person name="Kim J."/>
        </authorList>
    </citation>
    <scope>NUCLEOTIDE SEQUENCE [LARGE SCALE GENOMIC DNA]</scope>
    <source>
        <strain evidence="7">Teg-2019</strain>
        <tissue evidence="7">Adductor muscle</tissue>
    </source>
</reference>
<sequence>MEWLDFNKNQEAGNKTLSQTFPKEGQVVVVHYTGKFEDGKVFDSSRDRGKPFKFKIGRGEVIKGWDYFVAKMSLGERAVLTIPPNLAYGSKGHPGIYLPPNATLIFDIELLKIESERNDLYQTKQRS</sequence>
<dbReference type="Pfam" id="PF00254">
    <property type="entry name" value="FKBP_C"/>
    <property type="match status" value="1"/>
</dbReference>
<dbReference type="InterPro" id="IPR050689">
    <property type="entry name" value="FKBP-type_PPIase"/>
</dbReference>
<evidence type="ECO:0000256" key="2">
    <source>
        <dbReference type="ARBA" id="ARBA00013194"/>
    </source>
</evidence>
<accession>A0ABQ9ELR5</accession>
<evidence type="ECO:0000259" key="6">
    <source>
        <dbReference type="PROSITE" id="PS50059"/>
    </source>
</evidence>
<keyword evidence="3 5" id="KW-0697">Rotamase</keyword>
<evidence type="ECO:0000256" key="3">
    <source>
        <dbReference type="ARBA" id="ARBA00023110"/>
    </source>
</evidence>
<dbReference type="PANTHER" id="PTHR10516:SF443">
    <property type="entry name" value="FK506-BINDING PROTEIN 59-RELATED"/>
    <property type="match status" value="1"/>
</dbReference>
<dbReference type="PANTHER" id="PTHR10516">
    <property type="entry name" value="PEPTIDYL-PROLYL CIS-TRANS ISOMERASE"/>
    <property type="match status" value="1"/>
</dbReference>
<keyword evidence="8" id="KW-1185">Reference proteome</keyword>
<proteinExistence type="predicted"/>
<gene>
    <name evidence="7" type="ORF">KUTeg_016409</name>
</gene>
<feature type="domain" description="PPIase FKBP-type" evidence="6">
    <location>
        <begin position="25"/>
        <end position="114"/>
    </location>
</feature>
<dbReference type="PROSITE" id="PS50059">
    <property type="entry name" value="FKBP_PPIASE"/>
    <property type="match status" value="1"/>
</dbReference>
<evidence type="ECO:0000313" key="7">
    <source>
        <dbReference type="EMBL" id="KAJ8305864.1"/>
    </source>
</evidence>
<protein>
    <recommendedName>
        <fullName evidence="2 5">peptidylprolyl isomerase</fullName>
        <ecNumber evidence="2 5">5.2.1.8</ecNumber>
    </recommendedName>
</protein>
<comment type="catalytic activity">
    <reaction evidence="1 5">
        <text>[protein]-peptidylproline (omega=180) = [protein]-peptidylproline (omega=0)</text>
        <dbReference type="Rhea" id="RHEA:16237"/>
        <dbReference type="Rhea" id="RHEA-COMP:10747"/>
        <dbReference type="Rhea" id="RHEA-COMP:10748"/>
        <dbReference type="ChEBI" id="CHEBI:83833"/>
        <dbReference type="ChEBI" id="CHEBI:83834"/>
        <dbReference type="EC" id="5.2.1.8"/>
    </reaction>
</comment>
<dbReference type="EMBL" id="JARBDR010000813">
    <property type="protein sequence ID" value="KAJ8305864.1"/>
    <property type="molecule type" value="Genomic_DNA"/>
</dbReference>
<dbReference type="InterPro" id="IPR001179">
    <property type="entry name" value="PPIase_FKBP_dom"/>
</dbReference>
<evidence type="ECO:0000256" key="1">
    <source>
        <dbReference type="ARBA" id="ARBA00000971"/>
    </source>
</evidence>
<dbReference type="Gene3D" id="3.10.50.40">
    <property type="match status" value="1"/>
</dbReference>
<dbReference type="EC" id="5.2.1.8" evidence="2 5"/>
<evidence type="ECO:0000313" key="8">
    <source>
        <dbReference type="Proteomes" id="UP001217089"/>
    </source>
</evidence>
<evidence type="ECO:0000256" key="4">
    <source>
        <dbReference type="ARBA" id="ARBA00023235"/>
    </source>
</evidence>
<evidence type="ECO:0000256" key="5">
    <source>
        <dbReference type="PROSITE-ProRule" id="PRU00277"/>
    </source>
</evidence>
<keyword evidence="4 5" id="KW-0413">Isomerase</keyword>
<dbReference type="SUPFAM" id="SSF54534">
    <property type="entry name" value="FKBP-like"/>
    <property type="match status" value="1"/>
</dbReference>
<organism evidence="7 8">
    <name type="scientific">Tegillarca granosa</name>
    <name type="common">Malaysian cockle</name>
    <name type="synonym">Anadara granosa</name>
    <dbReference type="NCBI Taxonomy" id="220873"/>
    <lineage>
        <taxon>Eukaryota</taxon>
        <taxon>Metazoa</taxon>
        <taxon>Spiralia</taxon>
        <taxon>Lophotrochozoa</taxon>
        <taxon>Mollusca</taxon>
        <taxon>Bivalvia</taxon>
        <taxon>Autobranchia</taxon>
        <taxon>Pteriomorphia</taxon>
        <taxon>Arcoida</taxon>
        <taxon>Arcoidea</taxon>
        <taxon>Arcidae</taxon>
        <taxon>Tegillarca</taxon>
    </lineage>
</organism>
<comment type="caution">
    <text evidence="7">The sequence shown here is derived from an EMBL/GenBank/DDBJ whole genome shotgun (WGS) entry which is preliminary data.</text>
</comment>